<dbReference type="AlphaFoldDB" id="A0A1H0VY86"/>
<name>A0A1H0VY86_9PSEU</name>
<accession>A0A1H0VY86</accession>
<reference evidence="2" key="1">
    <citation type="submission" date="2016-10" db="EMBL/GenBank/DDBJ databases">
        <authorList>
            <person name="Varghese N."/>
            <person name="Submissions S."/>
        </authorList>
    </citation>
    <scope>NUCLEOTIDE SEQUENCE [LARGE SCALE GENOMIC DNA]</scope>
    <source>
        <strain evidence="2">IBRC-M 10655</strain>
    </source>
</reference>
<protein>
    <submittedName>
        <fullName evidence="1">Uncharacterized protein</fullName>
    </submittedName>
</protein>
<proteinExistence type="predicted"/>
<dbReference type="Proteomes" id="UP000199651">
    <property type="component" value="Unassembled WGS sequence"/>
</dbReference>
<evidence type="ECO:0000313" key="1">
    <source>
        <dbReference type="EMBL" id="SDP83489.1"/>
    </source>
</evidence>
<dbReference type="RefSeq" id="WP_091383386.1">
    <property type="nucleotide sequence ID" value="NZ_FNDV01000016.1"/>
</dbReference>
<sequence>MTLAHEAPTVGRIAAAREIESMHNAEQCHRAARTVADHAADAADCLQLLEMLGLDPETVKRG</sequence>
<organism evidence="1 2">
    <name type="scientific">Actinokineospora alba</name>
    <dbReference type="NCBI Taxonomy" id="504798"/>
    <lineage>
        <taxon>Bacteria</taxon>
        <taxon>Bacillati</taxon>
        <taxon>Actinomycetota</taxon>
        <taxon>Actinomycetes</taxon>
        <taxon>Pseudonocardiales</taxon>
        <taxon>Pseudonocardiaceae</taxon>
        <taxon>Actinokineospora</taxon>
    </lineage>
</organism>
<dbReference type="EMBL" id="FNJB01000016">
    <property type="protein sequence ID" value="SDP83489.1"/>
    <property type="molecule type" value="Genomic_DNA"/>
</dbReference>
<evidence type="ECO:0000313" key="2">
    <source>
        <dbReference type="Proteomes" id="UP000199651"/>
    </source>
</evidence>
<keyword evidence="2" id="KW-1185">Reference proteome</keyword>
<gene>
    <name evidence="1" type="ORF">SAMN05192558_11667</name>
</gene>